<dbReference type="RefSeq" id="WP_322410651.1">
    <property type="nucleotide sequence ID" value="NZ_CP139779.1"/>
</dbReference>
<dbReference type="InterPro" id="IPR009057">
    <property type="entry name" value="Homeodomain-like_sf"/>
</dbReference>
<accession>A0ABZ0VBB2</accession>
<evidence type="ECO:0000313" key="6">
    <source>
        <dbReference type="Proteomes" id="UP001324533"/>
    </source>
</evidence>
<gene>
    <name evidence="5" type="ORF">T9R20_00685</name>
</gene>
<organism evidence="5 6">
    <name type="scientific">Microbacterium invictum</name>
    <dbReference type="NCBI Taxonomy" id="515415"/>
    <lineage>
        <taxon>Bacteria</taxon>
        <taxon>Bacillati</taxon>
        <taxon>Actinomycetota</taxon>
        <taxon>Actinomycetes</taxon>
        <taxon>Micrococcales</taxon>
        <taxon>Microbacteriaceae</taxon>
        <taxon>Microbacterium</taxon>
    </lineage>
</organism>
<keyword evidence="1 2" id="KW-0238">DNA-binding</keyword>
<evidence type="ECO:0000256" key="1">
    <source>
        <dbReference type="ARBA" id="ARBA00023125"/>
    </source>
</evidence>
<feature type="domain" description="HTH tetR-type" evidence="4">
    <location>
        <begin position="9"/>
        <end position="67"/>
    </location>
</feature>
<proteinExistence type="predicted"/>
<feature type="compositionally biased region" description="Pro residues" evidence="3">
    <location>
        <begin position="222"/>
        <end position="236"/>
    </location>
</feature>
<feature type="compositionally biased region" description="Basic and acidic residues" evidence="3">
    <location>
        <begin position="198"/>
        <end position="218"/>
    </location>
</feature>
<feature type="region of interest" description="Disordered" evidence="3">
    <location>
        <begin position="187"/>
        <end position="236"/>
    </location>
</feature>
<feature type="DNA-binding region" description="H-T-H motif" evidence="2">
    <location>
        <begin position="30"/>
        <end position="49"/>
    </location>
</feature>
<keyword evidence="6" id="KW-1185">Reference proteome</keyword>
<evidence type="ECO:0000256" key="2">
    <source>
        <dbReference type="PROSITE-ProRule" id="PRU00335"/>
    </source>
</evidence>
<dbReference type="SUPFAM" id="SSF48498">
    <property type="entry name" value="Tetracyclin repressor-like, C-terminal domain"/>
    <property type="match status" value="1"/>
</dbReference>
<evidence type="ECO:0000256" key="3">
    <source>
        <dbReference type="SAM" id="MobiDB-lite"/>
    </source>
</evidence>
<dbReference type="PROSITE" id="PS50977">
    <property type="entry name" value="HTH_TETR_2"/>
    <property type="match status" value="1"/>
</dbReference>
<dbReference type="InterPro" id="IPR001647">
    <property type="entry name" value="HTH_TetR"/>
</dbReference>
<dbReference type="SUPFAM" id="SSF46689">
    <property type="entry name" value="Homeodomain-like"/>
    <property type="match status" value="1"/>
</dbReference>
<dbReference type="EMBL" id="CP139779">
    <property type="protein sequence ID" value="WQB70509.1"/>
    <property type="molecule type" value="Genomic_DNA"/>
</dbReference>
<evidence type="ECO:0000259" key="4">
    <source>
        <dbReference type="PROSITE" id="PS50977"/>
    </source>
</evidence>
<reference evidence="5 6" key="1">
    <citation type="submission" date="2023-06" db="EMBL/GenBank/DDBJ databases">
        <title>Rock-solubilizing bacteria, Microbacterium invictum, promotes re-establishment of vegetation in rocky wasteland by accelerating rock bio-weathering and reshaping soil bacterial community.</title>
        <authorList>
            <person name="Liu C."/>
        </authorList>
    </citation>
    <scope>NUCLEOTIDE SEQUENCE [LARGE SCALE GENOMIC DNA]</scope>
    <source>
        <strain evidence="5 6">X-18</strain>
    </source>
</reference>
<dbReference type="Pfam" id="PF00440">
    <property type="entry name" value="TetR_N"/>
    <property type="match status" value="1"/>
</dbReference>
<dbReference type="InterPro" id="IPR036271">
    <property type="entry name" value="Tet_transcr_reg_TetR-rel_C_sf"/>
</dbReference>
<name>A0ABZ0VBB2_9MICO</name>
<evidence type="ECO:0000313" key="5">
    <source>
        <dbReference type="EMBL" id="WQB70509.1"/>
    </source>
</evidence>
<protein>
    <submittedName>
        <fullName evidence="5">Helix-turn-helix domain-containing protein</fullName>
    </submittedName>
</protein>
<sequence>MAGAAGRPRTSDAAIIEGARRALIENPRASMAEIARSAGVGMSAIYLRFPNRVAILRHFADEANAVYDDVLDAVEQQMTGNADPRVVLHHFVAAIVDSGVHRLVIAIAGTFIRTDEDIAESTRLRDRGRLFIRHLHLRRALRPGVTWEDLGKLIEALSSIRGADDQRTAAFHRRAIDVVVTGLTAGDQPLVGDPADATDFRENRPPESPTHENNDTRLRLLPTPPHTDSPDDPSPS</sequence>
<dbReference type="Gene3D" id="1.10.357.10">
    <property type="entry name" value="Tetracycline Repressor, domain 2"/>
    <property type="match status" value="1"/>
</dbReference>
<dbReference type="Proteomes" id="UP001324533">
    <property type="component" value="Chromosome"/>
</dbReference>